<feature type="domain" description="Glutaredoxin" evidence="9">
    <location>
        <begin position="541"/>
        <end position="604"/>
    </location>
</feature>
<name>A0AAD2FS15_9STRA</name>
<evidence type="ECO:0000256" key="1">
    <source>
        <dbReference type="ARBA" id="ARBA00009333"/>
    </source>
</evidence>
<dbReference type="SUPFAM" id="SSF52833">
    <property type="entry name" value="Thioredoxin-like"/>
    <property type="match status" value="2"/>
</dbReference>
<feature type="domain" description="Glutaredoxin" evidence="9">
    <location>
        <begin position="674"/>
        <end position="737"/>
    </location>
</feature>
<sequence>MIRNRKFIPNGSDESSSSGANGELPIFNNGTNDNNGSAHNHQASPIIPGITTSRRRRRVPRSKNKGELPSAIVTIFAFFTLASLGIVGWNHVHPHEQHIHPFKGRHKVVGRMHRFLARSEDSVIPPENKLKDLAIEAAPSNVKYDIAILGAGPAGLSAAIYGARAGLQVVVLGSQVGLLSETPLLENFPGFYPYSSARPEGGGSIAYTGENWLKMTRNQAHRLGAHFAMPGLLAQSVEVKSEGTEKHFSISTQLDSFEAKSVIVATGATSRRLDLPHEETLWGKHLHNCAICDGPSYHGKNVVVIGGGDAAIDAAIYLSRQCQKVTLVHRQNTFDKAKALASLELVKHTPNIEILTPYVVQKWNTEKSNNNALDDEDLALTGVTLKNVETEQVQQISCDGAFLMIGATPNTDWISNRLALEENGLIRLNNKDGSSNTAGMVSATSVEGIFAAGEVIDAKYKQAITASAEGAQAALDAERWLRTQQNGPGTRAAAKMAMQDPVDNEQAQTQTEPEEERLLEGDDCNLTEKDCITRLVNKYPVVVFSKPWCPFCRKALEALAIAGLSKPYVVDLSQYPNAREIQSTYASMTGRRTVPNVFVGGTSIGGGDETVALQSAGKLRPLLIKVGAIDTEAAKPEVEASETIDLGPPPNGDYGCDLATLECIQDIVKKYPLVLFSLSWCPECHRMFELLITVGISNPHIIDLDEYKKNGTAAKIRASLVKLAKSNQVPSLFVGGEALGGYYKVLQLNQSQKLVPKLKAAGLTK</sequence>
<keyword evidence="8" id="KW-0812">Transmembrane</keyword>
<evidence type="ECO:0000256" key="2">
    <source>
        <dbReference type="ARBA" id="ARBA00022630"/>
    </source>
</evidence>
<dbReference type="InterPro" id="IPR050097">
    <property type="entry name" value="Ferredoxin-NADP_redctase_2"/>
</dbReference>
<feature type="domain" description="FAD/NAD(P)-binding" evidence="10">
    <location>
        <begin position="144"/>
        <end position="470"/>
    </location>
</feature>
<keyword evidence="6" id="KW-0676">Redox-active center</keyword>
<feature type="compositionally biased region" description="Polar residues" evidence="7">
    <location>
        <begin position="28"/>
        <end position="43"/>
    </location>
</feature>
<accession>A0AAD2FS15</accession>
<dbReference type="InterPro" id="IPR036249">
    <property type="entry name" value="Thioredoxin-like_sf"/>
</dbReference>
<proteinExistence type="inferred from homology"/>
<organism evidence="11 12">
    <name type="scientific">Cylindrotheca closterium</name>
    <dbReference type="NCBI Taxonomy" id="2856"/>
    <lineage>
        <taxon>Eukaryota</taxon>
        <taxon>Sar</taxon>
        <taxon>Stramenopiles</taxon>
        <taxon>Ochrophyta</taxon>
        <taxon>Bacillariophyta</taxon>
        <taxon>Bacillariophyceae</taxon>
        <taxon>Bacillariophycidae</taxon>
        <taxon>Bacillariales</taxon>
        <taxon>Bacillariaceae</taxon>
        <taxon>Cylindrotheca</taxon>
    </lineage>
</organism>
<dbReference type="GO" id="GO:0097237">
    <property type="term" value="P:cellular response to toxic substance"/>
    <property type="evidence" value="ECO:0007669"/>
    <property type="project" value="UniProtKB-ARBA"/>
</dbReference>
<dbReference type="PRINTS" id="PR00469">
    <property type="entry name" value="PNDRDTASEII"/>
</dbReference>
<dbReference type="Gene3D" id="3.40.30.10">
    <property type="entry name" value="Glutaredoxin"/>
    <property type="match status" value="2"/>
</dbReference>
<dbReference type="Gene3D" id="3.50.50.60">
    <property type="entry name" value="FAD/NAD(P)-binding domain"/>
    <property type="match status" value="2"/>
</dbReference>
<dbReference type="PROSITE" id="PS51354">
    <property type="entry name" value="GLUTAREDOXIN_2"/>
    <property type="match status" value="2"/>
</dbReference>
<evidence type="ECO:0000256" key="6">
    <source>
        <dbReference type="ARBA" id="ARBA00023284"/>
    </source>
</evidence>
<dbReference type="Pfam" id="PF00462">
    <property type="entry name" value="Glutaredoxin"/>
    <property type="match status" value="2"/>
</dbReference>
<keyword evidence="2" id="KW-0285">Flavoprotein</keyword>
<evidence type="ECO:0000256" key="7">
    <source>
        <dbReference type="SAM" id="MobiDB-lite"/>
    </source>
</evidence>
<dbReference type="InterPro" id="IPR002109">
    <property type="entry name" value="Glutaredoxin"/>
</dbReference>
<comment type="similarity">
    <text evidence="1">Belongs to the class-II pyridine nucleotide-disulfide oxidoreductase family.</text>
</comment>
<keyword evidence="12" id="KW-1185">Reference proteome</keyword>
<keyword evidence="4" id="KW-0560">Oxidoreductase</keyword>
<dbReference type="Proteomes" id="UP001295423">
    <property type="component" value="Unassembled WGS sequence"/>
</dbReference>
<evidence type="ECO:0000313" key="12">
    <source>
        <dbReference type="Proteomes" id="UP001295423"/>
    </source>
</evidence>
<dbReference type="PRINTS" id="PR00368">
    <property type="entry name" value="FADPNR"/>
</dbReference>
<dbReference type="SUPFAM" id="SSF51905">
    <property type="entry name" value="FAD/NAD(P)-binding domain"/>
    <property type="match status" value="1"/>
</dbReference>
<dbReference type="AlphaFoldDB" id="A0AAD2FS15"/>
<dbReference type="EMBL" id="CAKOGP040001781">
    <property type="protein sequence ID" value="CAJ1951176.1"/>
    <property type="molecule type" value="Genomic_DNA"/>
</dbReference>
<dbReference type="InterPro" id="IPR011767">
    <property type="entry name" value="GLR_AS"/>
</dbReference>
<dbReference type="InterPro" id="IPR023753">
    <property type="entry name" value="FAD/NAD-binding_dom"/>
</dbReference>
<feature type="compositionally biased region" description="Basic residues" evidence="7">
    <location>
        <begin position="53"/>
        <end position="63"/>
    </location>
</feature>
<evidence type="ECO:0000256" key="4">
    <source>
        <dbReference type="ARBA" id="ARBA00023002"/>
    </source>
</evidence>
<protein>
    <recommendedName>
        <fullName evidence="13">Thioredoxin reductase</fullName>
    </recommendedName>
</protein>
<dbReference type="Pfam" id="PF07992">
    <property type="entry name" value="Pyr_redox_2"/>
    <property type="match status" value="1"/>
</dbReference>
<keyword evidence="8" id="KW-1133">Transmembrane helix</keyword>
<keyword evidence="8" id="KW-0472">Membrane</keyword>
<comment type="caution">
    <text evidence="11">The sequence shown here is derived from an EMBL/GenBank/DDBJ whole genome shotgun (WGS) entry which is preliminary data.</text>
</comment>
<feature type="region of interest" description="Disordered" evidence="7">
    <location>
        <begin position="1"/>
        <end position="64"/>
    </location>
</feature>
<dbReference type="CDD" id="cd03419">
    <property type="entry name" value="GRX_GRXh_1_2_like"/>
    <property type="match status" value="1"/>
</dbReference>
<evidence type="ECO:0000256" key="8">
    <source>
        <dbReference type="SAM" id="Phobius"/>
    </source>
</evidence>
<keyword evidence="5" id="KW-1015">Disulfide bond</keyword>
<evidence type="ECO:0000259" key="10">
    <source>
        <dbReference type="Pfam" id="PF07992"/>
    </source>
</evidence>
<keyword evidence="3" id="KW-0274">FAD</keyword>
<feature type="transmembrane region" description="Helical" evidence="8">
    <location>
        <begin position="68"/>
        <end position="89"/>
    </location>
</feature>
<dbReference type="PROSITE" id="PS00573">
    <property type="entry name" value="PYRIDINE_REDOX_2"/>
    <property type="match status" value="1"/>
</dbReference>
<evidence type="ECO:0000313" key="11">
    <source>
        <dbReference type="EMBL" id="CAJ1951176.1"/>
    </source>
</evidence>
<evidence type="ECO:0000259" key="9">
    <source>
        <dbReference type="Pfam" id="PF00462"/>
    </source>
</evidence>
<evidence type="ECO:0008006" key="13">
    <source>
        <dbReference type="Google" id="ProtNLM"/>
    </source>
</evidence>
<dbReference type="GO" id="GO:0016668">
    <property type="term" value="F:oxidoreductase activity, acting on a sulfur group of donors, NAD(P) as acceptor"/>
    <property type="evidence" value="ECO:0007669"/>
    <property type="project" value="UniProtKB-ARBA"/>
</dbReference>
<dbReference type="PANTHER" id="PTHR48105">
    <property type="entry name" value="THIOREDOXIN REDUCTASE 1-RELATED-RELATED"/>
    <property type="match status" value="1"/>
</dbReference>
<dbReference type="InterPro" id="IPR036188">
    <property type="entry name" value="FAD/NAD-bd_sf"/>
</dbReference>
<dbReference type="InterPro" id="IPR008255">
    <property type="entry name" value="Pyr_nucl-diS_OxRdtase_2_AS"/>
</dbReference>
<evidence type="ECO:0000256" key="3">
    <source>
        <dbReference type="ARBA" id="ARBA00022827"/>
    </source>
</evidence>
<dbReference type="PROSITE" id="PS00195">
    <property type="entry name" value="GLUTAREDOXIN_1"/>
    <property type="match status" value="1"/>
</dbReference>
<evidence type="ECO:0000256" key="5">
    <source>
        <dbReference type="ARBA" id="ARBA00023157"/>
    </source>
</evidence>
<reference evidence="11" key="1">
    <citation type="submission" date="2023-08" db="EMBL/GenBank/DDBJ databases">
        <authorList>
            <person name="Audoor S."/>
            <person name="Bilcke G."/>
        </authorList>
    </citation>
    <scope>NUCLEOTIDE SEQUENCE</scope>
</reference>
<gene>
    <name evidence="11" type="ORF">CYCCA115_LOCUS12943</name>
</gene>